<comment type="caution">
    <text evidence="2">The sequence shown here is derived from an EMBL/GenBank/DDBJ whole genome shotgun (WGS) entry which is preliminary data.</text>
</comment>
<feature type="transmembrane region" description="Helical" evidence="1">
    <location>
        <begin position="51"/>
        <end position="72"/>
    </location>
</feature>
<gene>
    <name evidence="2" type="ORF">GH714_021712</name>
</gene>
<dbReference type="InterPro" id="IPR039859">
    <property type="entry name" value="PFA4/ZDH16/20/ERF2-like"/>
</dbReference>
<evidence type="ECO:0008006" key="4">
    <source>
        <dbReference type="Google" id="ProtNLM"/>
    </source>
</evidence>
<keyword evidence="1" id="KW-0812">Transmembrane</keyword>
<evidence type="ECO:0000313" key="3">
    <source>
        <dbReference type="Proteomes" id="UP000467840"/>
    </source>
</evidence>
<proteinExistence type="predicted"/>
<keyword evidence="3" id="KW-1185">Reference proteome</keyword>
<keyword evidence="1" id="KW-0472">Membrane</keyword>
<dbReference type="AlphaFoldDB" id="A0A6A6NID5"/>
<accession>A0A6A6NID5</accession>
<evidence type="ECO:0000256" key="1">
    <source>
        <dbReference type="SAM" id="Phobius"/>
    </source>
</evidence>
<dbReference type="EMBL" id="JAAGAX010000001">
    <property type="protein sequence ID" value="KAF2324938.1"/>
    <property type="molecule type" value="Genomic_DNA"/>
</dbReference>
<dbReference type="Proteomes" id="UP000467840">
    <property type="component" value="Chromosome 5"/>
</dbReference>
<dbReference type="PANTHER" id="PTHR12246">
    <property type="entry name" value="PALMITOYLTRANSFERASE ZDHHC16"/>
    <property type="match status" value="1"/>
</dbReference>
<reference evidence="2 3" key="1">
    <citation type="journal article" date="2020" name="Mol. Plant">
        <title>The Chromosome-Based Rubber Tree Genome Provides New Insights into Spurge Genome Evolution and Rubber Biosynthesis.</title>
        <authorList>
            <person name="Liu J."/>
            <person name="Shi C."/>
            <person name="Shi C.C."/>
            <person name="Li W."/>
            <person name="Zhang Q.J."/>
            <person name="Zhang Y."/>
            <person name="Li K."/>
            <person name="Lu H.F."/>
            <person name="Shi C."/>
            <person name="Zhu S.T."/>
            <person name="Xiao Z.Y."/>
            <person name="Nan H."/>
            <person name="Yue Y."/>
            <person name="Zhu X.G."/>
            <person name="Wu Y."/>
            <person name="Hong X.N."/>
            <person name="Fan G.Y."/>
            <person name="Tong Y."/>
            <person name="Zhang D."/>
            <person name="Mao C.L."/>
            <person name="Liu Y.L."/>
            <person name="Hao S.J."/>
            <person name="Liu W.Q."/>
            <person name="Lv M.Q."/>
            <person name="Zhang H.B."/>
            <person name="Liu Y."/>
            <person name="Hu-Tang G.R."/>
            <person name="Wang J.P."/>
            <person name="Wang J.H."/>
            <person name="Sun Y.H."/>
            <person name="Ni S.B."/>
            <person name="Chen W.B."/>
            <person name="Zhang X.C."/>
            <person name="Jiao Y.N."/>
            <person name="Eichler E.E."/>
            <person name="Li G.H."/>
            <person name="Liu X."/>
            <person name="Gao L.Z."/>
        </authorList>
    </citation>
    <scope>NUCLEOTIDE SEQUENCE [LARGE SCALE GENOMIC DNA]</scope>
    <source>
        <strain evidence="3">cv. GT1</strain>
        <tissue evidence="2">Leaf</tissue>
    </source>
</reference>
<protein>
    <recommendedName>
        <fullName evidence="4">Protein S-acyltransferase</fullName>
    </recommendedName>
</protein>
<feature type="transmembrane region" description="Helical" evidence="1">
    <location>
        <begin position="14"/>
        <end position="39"/>
    </location>
</feature>
<organism evidence="2 3">
    <name type="scientific">Hevea brasiliensis</name>
    <name type="common">Para rubber tree</name>
    <name type="synonym">Siphonia brasiliensis</name>
    <dbReference type="NCBI Taxonomy" id="3981"/>
    <lineage>
        <taxon>Eukaryota</taxon>
        <taxon>Viridiplantae</taxon>
        <taxon>Streptophyta</taxon>
        <taxon>Embryophyta</taxon>
        <taxon>Tracheophyta</taxon>
        <taxon>Spermatophyta</taxon>
        <taxon>Magnoliopsida</taxon>
        <taxon>eudicotyledons</taxon>
        <taxon>Gunneridae</taxon>
        <taxon>Pentapetalae</taxon>
        <taxon>rosids</taxon>
        <taxon>fabids</taxon>
        <taxon>Malpighiales</taxon>
        <taxon>Euphorbiaceae</taxon>
        <taxon>Crotonoideae</taxon>
        <taxon>Micrandreae</taxon>
        <taxon>Hevea</taxon>
    </lineage>
</organism>
<evidence type="ECO:0000313" key="2">
    <source>
        <dbReference type="EMBL" id="KAF2324938.1"/>
    </source>
</evidence>
<dbReference type="GO" id="GO:0016409">
    <property type="term" value="F:palmitoyltransferase activity"/>
    <property type="evidence" value="ECO:0007669"/>
    <property type="project" value="InterPro"/>
</dbReference>
<name>A0A6A6NID5_HEVBR</name>
<feature type="transmembrane region" description="Helical" evidence="1">
    <location>
        <begin position="160"/>
        <end position="182"/>
    </location>
</feature>
<keyword evidence="1" id="KW-1133">Transmembrane helix</keyword>
<sequence>MDVNVFKLCSGLKVLGYLMILLVAGIITVSYYAVVVITWGPQLLRGGVHSLSAILMVIVFHILLGLLLWSYFRVVLKDPGSVPENWRPERLEENLEGGSCINESDFRAPENLGSTWSGPAGLDRGPHVGYCNHCQNGKPPRCHHCSVFFILLRQLTFSNVIVYLDAVLNLAFALSLLCFIFMHASLLSSNTTSVEVYEKKGAARWKYDLGRKQNFEQVFGRKKALWFVPLFSKDDLDSIPALHGLDFPTRSDVEA</sequence>